<dbReference type="Proteomes" id="UP000811365">
    <property type="component" value="Unassembled WGS sequence"/>
</dbReference>
<protein>
    <submittedName>
        <fullName evidence="1">Uncharacterized protein</fullName>
    </submittedName>
</protein>
<reference evidence="1" key="1">
    <citation type="submission" date="2021-02" db="EMBL/GenBank/DDBJ databases">
        <title>Infant gut strain persistence is associated with maternal origin, phylogeny, and functional potential including surface adhesion and iron acquisition.</title>
        <authorList>
            <person name="Lou Y.C."/>
        </authorList>
    </citation>
    <scope>NUCLEOTIDE SEQUENCE</scope>
    <source>
        <strain evidence="1">L2_039_000G1_dasL2_039_000G1_maxbin2.maxbin.077</strain>
    </source>
</reference>
<evidence type="ECO:0000313" key="2">
    <source>
        <dbReference type="Proteomes" id="UP000811365"/>
    </source>
</evidence>
<sequence>MSENMVAIRCKSETNRWMDSVMVVPQEQADDIEQSIKERMRGFERNGSCYGDVMREIAQAAGVENLALCDYDEDTDEPTDAWCEYCAGLSQKMPVIEIDLGELGNDVNIDDLLDKAEELGWCIHESDTEWEFIQNSPAGEDFSFDVGTDDVHNADDMVREIRSYANGFDAEEHAKMWIEAQGRVSGVPDIKTLVKDADDIKLMLNKLASAMEDVLQGKSDDEDDRAELSPRQIERLDEIDNAMYRFLLVLLEQDEDEFDWDMYHIGEAVDAVQQVMLDHGFDIHRPYIEDDGERRTVHDYERAGDC</sequence>
<organism evidence="1 2">
    <name type="scientific">Faecalibacterium prausnitzii</name>
    <dbReference type="NCBI Taxonomy" id="853"/>
    <lineage>
        <taxon>Bacteria</taxon>
        <taxon>Bacillati</taxon>
        <taxon>Bacillota</taxon>
        <taxon>Clostridia</taxon>
        <taxon>Eubacteriales</taxon>
        <taxon>Oscillospiraceae</taxon>
        <taxon>Faecalibacterium</taxon>
    </lineage>
</organism>
<dbReference type="AlphaFoldDB" id="A0A9E1GKV9"/>
<accession>A0A9E1GKV9</accession>
<name>A0A9E1GKV9_9FIRM</name>
<dbReference type="EMBL" id="JAGZYH010000033">
    <property type="protein sequence ID" value="MBS6622347.1"/>
    <property type="molecule type" value="Genomic_DNA"/>
</dbReference>
<gene>
    <name evidence="1" type="ORF">KH315_09345</name>
</gene>
<evidence type="ECO:0000313" key="1">
    <source>
        <dbReference type="EMBL" id="MBS6622347.1"/>
    </source>
</evidence>
<comment type="caution">
    <text evidence="1">The sequence shown here is derived from an EMBL/GenBank/DDBJ whole genome shotgun (WGS) entry which is preliminary data.</text>
</comment>
<proteinExistence type="predicted"/>